<feature type="domain" description="Peptidase M13 N-terminal" evidence="4">
    <location>
        <begin position="88"/>
        <end position="454"/>
    </location>
</feature>
<feature type="transmembrane region" description="Helical" evidence="3">
    <location>
        <begin position="38"/>
        <end position="59"/>
    </location>
</feature>
<evidence type="ECO:0000313" key="5">
    <source>
        <dbReference type="EnsemblMetazoa" id="XP_019762341.1"/>
    </source>
</evidence>
<reference evidence="5" key="2">
    <citation type="submission" date="2024-08" db="UniProtKB">
        <authorList>
            <consortium name="EnsemblMetazoa"/>
        </authorList>
    </citation>
    <scope>IDENTIFICATION</scope>
</reference>
<dbReference type="Gene3D" id="3.40.390.10">
    <property type="entry name" value="Collagenase (Catalytic Domain)"/>
    <property type="match status" value="1"/>
</dbReference>
<dbReference type="InterPro" id="IPR008753">
    <property type="entry name" value="Peptidase_M13_N"/>
</dbReference>
<evidence type="ECO:0000256" key="2">
    <source>
        <dbReference type="ARBA" id="ARBA00007357"/>
    </source>
</evidence>
<evidence type="ECO:0000256" key="1">
    <source>
        <dbReference type="ARBA" id="ARBA00004401"/>
    </source>
</evidence>
<keyword evidence="6" id="KW-1185">Reference proteome</keyword>
<dbReference type="GO" id="GO:0016485">
    <property type="term" value="P:protein processing"/>
    <property type="evidence" value="ECO:0007669"/>
    <property type="project" value="TreeGrafter"/>
</dbReference>
<name>A0AAR5PNI0_DENPD</name>
<keyword evidence="3" id="KW-1133">Transmembrane helix</keyword>
<reference evidence="6" key="1">
    <citation type="journal article" date="2013" name="Genome Biol.">
        <title>Draft genome of the mountain pine beetle, Dendroctonus ponderosae Hopkins, a major forest pest.</title>
        <authorList>
            <person name="Keeling C.I."/>
            <person name="Yuen M.M."/>
            <person name="Liao N.Y."/>
            <person name="Docking T.R."/>
            <person name="Chan S.K."/>
            <person name="Taylor G.A."/>
            <person name="Palmquist D.L."/>
            <person name="Jackman S.D."/>
            <person name="Nguyen A."/>
            <person name="Li M."/>
            <person name="Henderson H."/>
            <person name="Janes J.K."/>
            <person name="Zhao Y."/>
            <person name="Pandoh P."/>
            <person name="Moore R."/>
            <person name="Sperling F.A."/>
            <person name="Huber D.P."/>
            <person name="Birol I."/>
            <person name="Jones S.J."/>
            <person name="Bohlmann J."/>
        </authorList>
    </citation>
    <scope>NUCLEOTIDE SEQUENCE</scope>
</reference>
<dbReference type="SUPFAM" id="SSF55486">
    <property type="entry name" value="Metalloproteases ('zincins'), catalytic domain"/>
    <property type="match status" value="1"/>
</dbReference>
<dbReference type="Pfam" id="PF05649">
    <property type="entry name" value="Peptidase_M13_N"/>
    <property type="match status" value="1"/>
</dbReference>
<dbReference type="GO" id="GO:0005886">
    <property type="term" value="C:plasma membrane"/>
    <property type="evidence" value="ECO:0007669"/>
    <property type="project" value="UniProtKB-SubCell"/>
</dbReference>
<dbReference type="InterPro" id="IPR042089">
    <property type="entry name" value="Peptidase_M13_dom_2"/>
</dbReference>
<organism evidence="5 6">
    <name type="scientific">Dendroctonus ponderosae</name>
    <name type="common">Mountain pine beetle</name>
    <dbReference type="NCBI Taxonomy" id="77166"/>
    <lineage>
        <taxon>Eukaryota</taxon>
        <taxon>Metazoa</taxon>
        <taxon>Ecdysozoa</taxon>
        <taxon>Arthropoda</taxon>
        <taxon>Hexapoda</taxon>
        <taxon>Insecta</taxon>
        <taxon>Pterygota</taxon>
        <taxon>Neoptera</taxon>
        <taxon>Endopterygota</taxon>
        <taxon>Coleoptera</taxon>
        <taxon>Polyphaga</taxon>
        <taxon>Cucujiformia</taxon>
        <taxon>Curculionidae</taxon>
        <taxon>Scolytinae</taxon>
        <taxon>Dendroctonus</taxon>
    </lineage>
</organism>
<accession>A0AAR5PNI0</accession>
<dbReference type="EnsemblMetazoa" id="XM_019906782.1">
    <property type="protein sequence ID" value="XP_019762341.1"/>
    <property type="gene ID" value="LOC109539171"/>
</dbReference>
<comment type="subcellular location">
    <subcellularLocation>
        <location evidence="1">Cell membrane</location>
        <topology evidence="1">Single-pass type II membrane protein</topology>
    </subcellularLocation>
</comment>
<dbReference type="PROSITE" id="PS51885">
    <property type="entry name" value="NEPRILYSIN"/>
    <property type="match status" value="1"/>
</dbReference>
<dbReference type="PANTHER" id="PTHR11733:SF224">
    <property type="entry name" value="NEPRILYSIN-2"/>
    <property type="match status" value="1"/>
</dbReference>
<evidence type="ECO:0000256" key="3">
    <source>
        <dbReference type="SAM" id="Phobius"/>
    </source>
</evidence>
<sequence length="532" mass="61826">MKSNSRMENGDITVRETHCNNLTTWWSSRTKNEKKCSYCVFGFMLSATLGLVVYFALFADKNIICKSSECQAASTQLLGFIDNSQNACDNFYQFACGSSRETNTSAGYQNIMEDDINIQIRQMLDSESNNSNIPSIDLAKQFYKVCFNNGETRNGMKHLTSVLHLIGGWPVLEGYDWKAERFTSWAVAVRTLRNYGVNFNMFFDINVDVDREHPERYILSIHPNLKHRFFNGNNSEEFILNYMSDIAAQFYPQKRIQRQELIDVLNFIFSLEKISEKSRRLTANKPNNLFYTISDLQSEYPTIPWIEYLEGVLRAVPLRPDDLINVADPLYLKHLHSLLNSTNPRIIANFMGWQVIQSLINFLPPTVQDKSYTYLEKINGDFYRKPRWKICVEAIRERMSAVINMGYIKLYFDNDTKYRVMDLIRAVKNTFRKRLLMAEWLDKVTKRKVMKILMSSVVKLYSDSDLVNLAQESSFYNEINIGQDELLKGVLHLNLVYWDLHYARLIAPVQDEWNFLLGYFGGSTSTAADRIT</sequence>
<proteinExistence type="inferred from homology"/>
<protein>
    <recommendedName>
        <fullName evidence="4">Peptidase M13 N-terminal domain-containing protein</fullName>
    </recommendedName>
</protein>
<dbReference type="GO" id="GO:0004222">
    <property type="term" value="F:metalloendopeptidase activity"/>
    <property type="evidence" value="ECO:0007669"/>
    <property type="project" value="InterPro"/>
</dbReference>
<dbReference type="AlphaFoldDB" id="A0AAR5PNI0"/>
<dbReference type="Gene3D" id="1.10.1380.10">
    <property type="entry name" value="Neutral endopeptidase , domain2"/>
    <property type="match status" value="1"/>
</dbReference>
<keyword evidence="3" id="KW-0812">Transmembrane</keyword>
<evidence type="ECO:0000313" key="6">
    <source>
        <dbReference type="Proteomes" id="UP000019118"/>
    </source>
</evidence>
<dbReference type="Proteomes" id="UP000019118">
    <property type="component" value="Unassembled WGS sequence"/>
</dbReference>
<evidence type="ECO:0000259" key="4">
    <source>
        <dbReference type="Pfam" id="PF05649"/>
    </source>
</evidence>
<comment type="similarity">
    <text evidence="2">Belongs to the peptidase M13 family.</text>
</comment>
<keyword evidence="3" id="KW-0472">Membrane</keyword>
<dbReference type="InterPro" id="IPR024079">
    <property type="entry name" value="MetalloPept_cat_dom_sf"/>
</dbReference>
<dbReference type="InterPro" id="IPR000718">
    <property type="entry name" value="Peptidase_M13"/>
</dbReference>
<dbReference type="PANTHER" id="PTHR11733">
    <property type="entry name" value="ZINC METALLOPROTEASE FAMILY M13 NEPRILYSIN-RELATED"/>
    <property type="match status" value="1"/>
</dbReference>